<dbReference type="Proteomes" id="UP001549749">
    <property type="component" value="Unassembled WGS sequence"/>
</dbReference>
<feature type="domain" description="DUF11" evidence="2">
    <location>
        <begin position="1383"/>
        <end position="1502"/>
    </location>
</feature>
<feature type="domain" description="DUF11" evidence="2">
    <location>
        <begin position="4459"/>
        <end position="4576"/>
    </location>
</feature>
<keyword evidence="4" id="KW-1185">Reference proteome</keyword>
<dbReference type="Pfam" id="PF13585">
    <property type="entry name" value="CHU_C"/>
    <property type="match status" value="1"/>
</dbReference>
<dbReference type="SUPFAM" id="SSF49899">
    <property type="entry name" value="Concanavalin A-like lectins/glucanases"/>
    <property type="match status" value="1"/>
</dbReference>
<feature type="domain" description="DUF11" evidence="2">
    <location>
        <begin position="2027"/>
        <end position="2129"/>
    </location>
</feature>
<reference evidence="3 4" key="1">
    <citation type="submission" date="2024-06" db="EMBL/GenBank/DDBJ databases">
        <title>Chitinophaga defluvii sp. nov., isolated from municipal sewage.</title>
        <authorList>
            <person name="Zhang L."/>
        </authorList>
    </citation>
    <scope>NUCLEOTIDE SEQUENCE [LARGE SCALE GENOMIC DNA]</scope>
    <source>
        <strain evidence="3 4">H8</strain>
    </source>
</reference>
<dbReference type="InterPro" id="IPR026341">
    <property type="entry name" value="T9SS_type_B"/>
</dbReference>
<name>A0ABV2T369_9BACT</name>
<dbReference type="EMBL" id="JBEXAC010000001">
    <property type="protein sequence ID" value="MET6997469.1"/>
    <property type="molecule type" value="Genomic_DNA"/>
</dbReference>
<dbReference type="Gene3D" id="2.60.40.1170">
    <property type="entry name" value="Mu homology domain, subdomain B"/>
    <property type="match status" value="1"/>
</dbReference>
<evidence type="ECO:0000313" key="4">
    <source>
        <dbReference type="Proteomes" id="UP001549749"/>
    </source>
</evidence>
<dbReference type="NCBIfam" id="TIGR04131">
    <property type="entry name" value="Bac_Flav_CTERM"/>
    <property type="match status" value="1"/>
</dbReference>
<feature type="domain" description="DUF11" evidence="2">
    <location>
        <begin position="2153"/>
        <end position="2257"/>
    </location>
</feature>
<comment type="caution">
    <text evidence="3">The sequence shown here is derived from an EMBL/GenBank/DDBJ whole genome shotgun (WGS) entry which is preliminary data.</text>
</comment>
<evidence type="ECO:0000313" key="3">
    <source>
        <dbReference type="EMBL" id="MET6997469.1"/>
    </source>
</evidence>
<dbReference type="InterPro" id="IPR051172">
    <property type="entry name" value="Chlamydia_OmcB"/>
</dbReference>
<proteinExistence type="predicted"/>
<evidence type="ECO:0000259" key="2">
    <source>
        <dbReference type="Pfam" id="PF01345"/>
    </source>
</evidence>
<gene>
    <name evidence="3" type="ORF">ABR189_08820</name>
</gene>
<feature type="domain" description="DUF11" evidence="2">
    <location>
        <begin position="4074"/>
        <end position="4177"/>
    </location>
</feature>
<feature type="domain" description="DUF11" evidence="2">
    <location>
        <begin position="3816"/>
        <end position="3919"/>
    </location>
</feature>
<feature type="domain" description="DUF11" evidence="2">
    <location>
        <begin position="2409"/>
        <end position="2523"/>
    </location>
</feature>
<dbReference type="InterPro" id="IPR001434">
    <property type="entry name" value="OmcB-like_DUF11"/>
</dbReference>
<feature type="domain" description="DUF11" evidence="2">
    <location>
        <begin position="2919"/>
        <end position="3043"/>
    </location>
</feature>
<feature type="domain" description="DUF11" evidence="2">
    <location>
        <begin position="399"/>
        <end position="517"/>
    </location>
</feature>
<feature type="region of interest" description="Disordered" evidence="1">
    <location>
        <begin position="4421"/>
        <end position="4442"/>
    </location>
</feature>
<dbReference type="PANTHER" id="PTHR34819:SF3">
    <property type="entry name" value="CELL SURFACE PROTEIN"/>
    <property type="match status" value="1"/>
</dbReference>
<sequence>MENFKGNTTGNITLGNGAKLTSGVTDPVGDGWLQLTEDKGNQVGYAFVNQGFPSTLGVLMDFEYVAWRKSNPSLGGGDGFSVFLFDDVINSTTFKLGSAGGSLGYAQSTSTGNTGLKSGYVGVGIDEYGNYANCSEGKNGGVSGSCGTLYRDYISARGPAPNYIFLGGRSVGTSLDYDVVTATRPTPAQFYRRVQVTILPTGAGQFTLTVKSTTTPGGALTVLFGPITLTSPPPARLKLGFAASTGGAYNRHDVRNLIITTPGNIRVQKLVDKPVARVGDALTYKVTVYNETTSALVGLPLKDAFTPSNGFNISNITFSNDGFAGNTATGYSSTSLANASLNMEASSSATFTVTGTVATKPPGNTLTNTVYIEPDATGITDGDASNDTSRVSTQIIAPDLAITKSHTGNLRKGLSGTYTITVKNNGVDAKPDVSKVTVTDVIPAGMTPGTPTGTGWTFSKAGNTITATRTDALAPGASYPVINIPVTVGVAAPDSVSNTATVANEFEANTANNTATDVVDTRRNMDLQLVAISAPATACINTPFNVQVNVRNNGPDSAVNGRFDFVLSTVVNTMTLVSRTSSDGPSAFGTGSSGAAGYTDSVTLSSGGTATYVFQVTSTTPAPADLGIFEARLLRSATDLDADASDPAVAIPANANHECDAAPSGGGCNNILRDTTLIRNKPTASNAGPDQVLCGVTTATLSANNPASGTGTWVQASGPNTAAFTNPALPNTTVSNLVTGTYAFVWNINNGGCAATTDTVQITVLAFPSTALAGPDQNLCDVTTTQMAAKVPVVGTGSWSQLSGPNTVVLADATLATTVVSGLVPGSYAFTWATSNGICPGNKDTVLINVSTPGPNANAGPDQQLCNVTSTTLAGNNATPGTGTWTQIAGPNTALIVNAANPSTALQNLVPGNYQLVWTIRNGACATTADTVQIVIVAPPSDADAGPDQTKYNNGLFVMNANSPTSGTGKWLLISGAGTIADPNNPNTTITLSPNTTGTFTWTISNGNCPPAVDTVVLAYTRQADLKITKSDAGNTYKTGSTLTYTLIVENLGPSDVAGASIQDVLPTLMESSSWIAAVTGAGVVVSPIAGSGPVIKADCDIPFAAGNKIVITVTGKVAATAKGGDELSNMGIVAFPVNTPDPAEGNNTSSVTGTVPNNPPVAVNDQYNTPRDVAVSGNILDNDSDPENQALKVTPTPLTPPAHGNVVQNENGTFTYTPAPGFTGTDSYVYQVCDSQGACSQATVTITVQAAIIDLSVTKTASPATVVAGQTLTYTITVTNNGPSTIQPAEIFYVTDSLPAGFVATAYQASGGNYVSANGQWSGVTLAPGSAITLTVTGNVTPQFTGSSLTNSVTIQPPSGTTDPTLPNKATTTTPVTKSVEVVVTKTDNTTTYTAGTNTLYQITIENKGPSDLMGASFKDPLPAGITAASWTAVSADVVLQNTSGNGAINEALNIPAGGKIVYTLTLSIPSGFTGPLANTASVAVPAGYTNINPSGNTATDTDNPAPQSAVNLVKTGPADAVAGESITYQLVLTNDGPSDVMNAAVKDILPGVIQQSAWTVALSGSATASVLNGNGDVNFTANIPAGSNHKITVTITGTIASSATGSFSNTGTVTLSGKPAVASNTITTVLQNKTGLTLVKEGPPSGFVIAGTPISYQLRLSNAGPSDATGVSLKDVVPANVQNVSWTVTTLGAATLSPGAPANGSGNNISTTVNIPAGAAHEVRVQISGTVNPAATDTLLNEATAEVPGNAAVTASNKTAVRQKAGLLLVKAGPASADAGTAISYTLTVTNAGPSDAVNAAIADVVGPNSLSNVSWMATATGTAVINSGAAGTGNALLVNANIPAGANNQVTIVVNGTILPGASGDIRNTATVTLPGEQPVTSNEVITQITNKNNLVVAKDGPATAIAGDRILYLLKMTNTGPSNALQAVLKDTLAAAILNPQVSATVTGKAVVTTAQITDQVLTVVGDLPAGDTNAILLQITGQIASSFTGKIHNQAVISTAGNPKVPSNEVITTVTSKPLLVLDKSAPDTAVAGQQLTYTIKVGNTGLSDAQNAVIRDIVPATLTNVTWTAAATGQASVTDGATGTDNTVNVTGNISAGKNNSILVTITGTITAGFTGDITNTATGAITGVPIANSDTVVTHVISRPQLQISKTGPATISAGGALQYTIEVTNAGPSDAMNVNITDVVDAVIQHTDWTTTASGGAVVNTGHTGNTNNVIVTANIPAGTGKVLIMIKGTVDPAAAGTITNVATAGVGNMPPVSGSVVTSVQNNPEISLIKTGPATLNAGEPIRYRLVVTNYGLSDARDVRIQDVLPLPVTGASWTTSKSGNAAVLTGATGTGNNIFVTANIPAGTANHIFIDITGTVAADFEGKLVNSANAAMQAKDTVRSDTVITDIGNKPGIQLVKSAPDTLAAGSNITYKVVVTNPGPSDAKLVTITDAVAGVVKNVTWSATAAGNAAVQNGSGTGNNIAFTGSIPAGGNNSIILTINGTIDPAFTGDIPNVALATPDGAPAVTSNTTTTHVINRVALSVVKAGPANNAAGGAITYLIKVNNSGPSDAVGIQFRDTVPAAIQNVTWEVLEYGTATVTAGKNGTGNEIAVTANIPAGQPANTILVMVHGRIDPAYTGQPLINVAHAVPADPRRAVKDTSTTTVFKRSQIEVVKNGPSKIFAGDNISYTIRIANNGPSDAGNIIIADVIDPVILQPSWTATATGAATVSNGNGTGNINLSGNIPVGAGNTIDITVTGTVDPAFTGDIISNTASATAEGQMPVVSAVNTTVGRHANVRIVKSGPGKAIAGEKITYTIGVSNTGPSNVKGATITDIIPGEILQATWTATTNDAATTVSAPSGTGNVMLTADIPAGGSIDIVVNGRIDPATANGTNISNTATLTPPAGLENNPPVKAVVVTAVSREADLVIVKSGPANRTAGQDITYQLLVTNNGISDVNNAVITDVMPAGVSIDNVTAVSTGNATAASPVITGNTVSLTGDIAGGPGNAILVTVKGTIDPGASGSMVNTATVTPPADVKETVPANNTSSITTTIDTDLGLQISKSAPATVNVKDKITYLIVVTNNGISDANGLTVTDAIPSDISGVTWTAVATGNAAISPASGGGNMINLSGMVGGNNSGTITIQVTGTVKTDAANTITNTATATAGSVKTSTVVTSVNKSVDLRINKTAPAAMYAGEQIDYVITLTNAGPADAMNALVSDTVPDGVTNVKWTATGQGGATVSQAADNGNRIMLNADIPANTGMVTIHVKGTVNPAFTGTLVNAANAMPAPGVVDPKPARATVSTVVTAAPGITVVKSGPAAVKAGTNMTYTLQLRNNGPSDATGVSIKDTLAAAISNVTWSATATNAVITNPGTGNGTGNVNVVADIPVGGIVNVTINGHTDPAFSGTILNQAAADAAGQIIRSNEIITEVLNRPGLTIIKSGPATIAAGNNISYGINISNNGPSAAAGVTITDLLPAFIKNATWSASANGSAVITGGAIHDKPGDVNFKADVPAGADNNILVTVNGIVDPTATGVMENIATVTPANGIALMDTVQTTITTMPGIRMVKSGPDTAAAGSNIAYTIDVYNDGPSDAVNMQISDILPPQLRAVNWSAAAAGMAVVTGGNLQNQTGNVTFTGSVPAGPGNVIHITVVGQFLPSYTGVVKNAATATTGGKTYHSNEINTQVISKTGIQLLKSGPGTGVAGGSISYSIVLRNAGPSDAAGITVKDLLPPQLKATSWSAVKYGNAVIRTGNVVNNPGNVDLTADVPAGDSNSVVITVDGTIDASYTGNITNTATYTYTGTTVSTPPVVTVVTAAAAIKISKAAPDTIAAGNSINYTLLVTNNGPSNVAGINIADLVPNAVQEVSWTAVATGATIHGLNHGQNRNISITADLPAGQGHNILITIAGTIAPAATGVIENTATVSIKGKVVAMDKALTSIINTPGVIFTKSGPPKATAGSSIVYTVVLGNTGPSDLLAATVTDPAPSALEQVTWEIVPQGTATLAAGSPTSGSGNQISFLANVPAGNENSIRLTITGVINADFAGPLTNTAKTATADAKEYTASVTTLVQQKPILLIEKAGPAVVNAGSVVNYVITARNQGASNANGVKITDMVPATLTDVKWTVIAGGNALITSQAAGTGNNVVVEGNIPGGAENNIQITVSGMVDANTNAAEIKNTAILNAPDGTAISSETVVTKVQKQLLFDIKKIAPATASAGDSLHYTIVLSDPGASDISRISMRDIVPAMLTGVNWTATAIGDAAVTGPRSGTGNEINVIGIIPAGAGNAINIQLAGRIDPSFTGIITNEATATVGDSTIKSVVTTRVTRNLNLGINKTGPASISEGDTIVYILTARNDGPAAGDGAVITDVLPANIQGASATVSAATGGAVVAQTTVNAGTVKVTAGVFPAGSTIRIIVKGKTTGKGKFTNQATISVPPGATDIDPSDNTSEKVETEVRGILMIKAADLQVKKELLNNTPLQVGGKADFLITIYNAGPDTARQVVVRDTLRNTLELIGSVTTSTGTTTYDPITRILIWEVDQLAAMQTATLKFTARINANGIVVNSATVTSILKDPDLTNNTATTREENVNGEAIFIPNVITPNGDGKNDQFRIIDISRYPNSSLFIYNRWGNMVYQSKNYRNDWDGRGLNEGTYYYLLKLKTPTGEQTYKGWIELLR</sequence>
<dbReference type="NCBIfam" id="TIGR01451">
    <property type="entry name" value="B_ant_repeat"/>
    <property type="match status" value="26"/>
</dbReference>
<dbReference type="InterPro" id="IPR047589">
    <property type="entry name" value="DUF11_rpt"/>
</dbReference>
<dbReference type="Pfam" id="PF17963">
    <property type="entry name" value="Big_9"/>
    <property type="match status" value="1"/>
</dbReference>
<feature type="domain" description="DUF11" evidence="2">
    <location>
        <begin position="3052"/>
        <end position="3158"/>
    </location>
</feature>
<feature type="domain" description="DUF11" evidence="2">
    <location>
        <begin position="3696"/>
        <end position="3794"/>
    </location>
</feature>
<feature type="domain" description="DUF11" evidence="2">
    <location>
        <begin position="3311"/>
        <end position="3410"/>
    </location>
</feature>
<feature type="domain" description="DUF11" evidence="2">
    <location>
        <begin position="265"/>
        <end position="392"/>
    </location>
</feature>
<dbReference type="PANTHER" id="PTHR34819">
    <property type="entry name" value="LARGE CYSTEINE-RICH PERIPLASMIC PROTEIN OMCB"/>
    <property type="match status" value="1"/>
</dbReference>
<dbReference type="InterPro" id="IPR013783">
    <property type="entry name" value="Ig-like_fold"/>
</dbReference>
<dbReference type="RefSeq" id="WP_354660105.1">
    <property type="nucleotide sequence ID" value="NZ_JBEXAC010000001.1"/>
</dbReference>
<protein>
    <submittedName>
        <fullName evidence="3">Gliding motility-associated C-terminal domain-containing protein</fullName>
    </submittedName>
</protein>
<dbReference type="Pfam" id="PF01345">
    <property type="entry name" value="DUF11"/>
    <property type="match status" value="25"/>
</dbReference>
<feature type="domain" description="DUF11" evidence="2">
    <location>
        <begin position="1651"/>
        <end position="1748"/>
    </location>
</feature>
<feature type="domain" description="DUF11" evidence="2">
    <location>
        <begin position="1025"/>
        <end position="1153"/>
    </location>
</feature>
<feature type="domain" description="DUF11" evidence="2">
    <location>
        <begin position="2666"/>
        <end position="2771"/>
    </location>
</feature>
<organism evidence="3 4">
    <name type="scientific">Chitinophaga defluvii</name>
    <dbReference type="NCBI Taxonomy" id="3163343"/>
    <lineage>
        <taxon>Bacteria</taxon>
        <taxon>Pseudomonadati</taxon>
        <taxon>Bacteroidota</taxon>
        <taxon>Chitinophagia</taxon>
        <taxon>Chitinophagales</taxon>
        <taxon>Chitinophagaceae</taxon>
        <taxon>Chitinophaga</taxon>
    </lineage>
</organism>
<feature type="domain" description="DUF11" evidence="2">
    <location>
        <begin position="1775"/>
        <end position="1888"/>
    </location>
</feature>
<evidence type="ECO:0000256" key="1">
    <source>
        <dbReference type="SAM" id="MobiDB-lite"/>
    </source>
</evidence>
<feature type="domain" description="DUF11" evidence="2">
    <location>
        <begin position="3175"/>
        <end position="3291"/>
    </location>
</feature>
<feature type="domain" description="DUF11" evidence="2">
    <location>
        <begin position="2798"/>
        <end position="2896"/>
    </location>
</feature>
<feature type="domain" description="DUF11" evidence="2">
    <location>
        <begin position="2536"/>
        <end position="2618"/>
    </location>
</feature>
<feature type="domain" description="DUF11" evidence="2">
    <location>
        <begin position="3436"/>
        <end position="3539"/>
    </location>
</feature>
<feature type="domain" description="DUF11" evidence="2">
    <location>
        <begin position="4324"/>
        <end position="4443"/>
    </location>
</feature>
<feature type="domain" description="DUF11" evidence="2">
    <location>
        <begin position="2280"/>
        <end position="2394"/>
    </location>
</feature>
<dbReference type="Gene3D" id="2.60.40.10">
    <property type="entry name" value="Immunoglobulins"/>
    <property type="match status" value="6"/>
</dbReference>
<feature type="domain" description="DUF11" evidence="2">
    <location>
        <begin position="1255"/>
        <end position="1374"/>
    </location>
</feature>
<feature type="domain" description="DUF11" evidence="2">
    <location>
        <begin position="3565"/>
        <end position="3666"/>
    </location>
</feature>
<accession>A0ABV2T369</accession>
<dbReference type="InterPro" id="IPR013320">
    <property type="entry name" value="ConA-like_dom_sf"/>
</dbReference>